<name>A0A1W2G8T5_REIFA</name>
<dbReference type="Proteomes" id="UP000192472">
    <property type="component" value="Unassembled WGS sequence"/>
</dbReference>
<dbReference type="PANTHER" id="PTHR36456:SF1">
    <property type="entry name" value="UPF0232 PROTEIN SCO3875"/>
    <property type="match status" value="1"/>
</dbReference>
<dbReference type="OrthoDB" id="9796545at2"/>
<sequence>MAKRKPHAASIRNQNTATVKDVIDAMLKSYNLSKKFDQTTLLATWNKIMGKAIANRTSKLEVRNNILIVTLNSAPLKHELNQSRYKVLELLEKEFGKPVVKDVLFV</sequence>
<organism evidence="1 2">
    <name type="scientific">Reichenbachiella faecimaris</name>
    <dbReference type="NCBI Taxonomy" id="692418"/>
    <lineage>
        <taxon>Bacteria</taxon>
        <taxon>Pseudomonadati</taxon>
        <taxon>Bacteroidota</taxon>
        <taxon>Cytophagia</taxon>
        <taxon>Cytophagales</taxon>
        <taxon>Reichenbachiellaceae</taxon>
        <taxon>Reichenbachiella</taxon>
    </lineage>
</organism>
<dbReference type="PANTHER" id="PTHR36456">
    <property type="entry name" value="UPF0232 PROTEIN SCO3875"/>
    <property type="match status" value="1"/>
</dbReference>
<evidence type="ECO:0000313" key="2">
    <source>
        <dbReference type="Proteomes" id="UP000192472"/>
    </source>
</evidence>
<accession>A0A1W2G8T5</accession>
<dbReference type="InterPro" id="IPR007922">
    <property type="entry name" value="DciA-like"/>
</dbReference>
<dbReference type="Pfam" id="PF05258">
    <property type="entry name" value="DciA"/>
    <property type="match status" value="1"/>
</dbReference>
<dbReference type="STRING" id="692418.SAMN04488029_1454"/>
<evidence type="ECO:0000313" key="1">
    <source>
        <dbReference type="EMBL" id="SMD33089.1"/>
    </source>
</evidence>
<proteinExistence type="predicted"/>
<gene>
    <name evidence="1" type="ORF">SAMN04488029_1454</name>
</gene>
<dbReference type="EMBL" id="FWYF01000001">
    <property type="protein sequence ID" value="SMD33089.1"/>
    <property type="molecule type" value="Genomic_DNA"/>
</dbReference>
<dbReference type="AlphaFoldDB" id="A0A1W2G8T5"/>
<dbReference type="RefSeq" id="WP_084371765.1">
    <property type="nucleotide sequence ID" value="NZ_FWYF01000001.1"/>
</dbReference>
<evidence type="ECO:0008006" key="3">
    <source>
        <dbReference type="Google" id="ProtNLM"/>
    </source>
</evidence>
<protein>
    <recommendedName>
        <fullName evidence="3">DUF721 domain-containing protein</fullName>
    </recommendedName>
</protein>
<keyword evidence="2" id="KW-1185">Reference proteome</keyword>
<reference evidence="1 2" key="1">
    <citation type="submission" date="2017-04" db="EMBL/GenBank/DDBJ databases">
        <authorList>
            <person name="Afonso C.L."/>
            <person name="Miller P.J."/>
            <person name="Scott M.A."/>
            <person name="Spackman E."/>
            <person name="Goraichik I."/>
            <person name="Dimitrov K.M."/>
            <person name="Suarez D.L."/>
            <person name="Swayne D.E."/>
        </authorList>
    </citation>
    <scope>NUCLEOTIDE SEQUENCE [LARGE SCALE GENOMIC DNA]</scope>
    <source>
        <strain evidence="1 2">DSM 26133</strain>
    </source>
</reference>